<gene>
    <name evidence="3" type="ORF">CUN85_00670</name>
</gene>
<dbReference type="SUPFAM" id="SSF53067">
    <property type="entry name" value="Actin-like ATPase domain"/>
    <property type="match status" value="1"/>
</dbReference>
<dbReference type="GO" id="GO:0017168">
    <property type="term" value="F:5-oxoprolinase (ATP-hydrolyzing) activity"/>
    <property type="evidence" value="ECO:0007669"/>
    <property type="project" value="TreeGrafter"/>
</dbReference>
<dbReference type="Pfam" id="PF01968">
    <property type="entry name" value="Hydantoinase_A"/>
    <property type="match status" value="1"/>
</dbReference>
<dbReference type="PANTHER" id="PTHR11365">
    <property type="entry name" value="5-OXOPROLINASE RELATED"/>
    <property type="match status" value="1"/>
</dbReference>
<proteinExistence type="predicted"/>
<protein>
    <submittedName>
        <fullName evidence="3">Hydantoinase</fullName>
    </submittedName>
</protein>
<name>A0A4E0Q8X2_9EURY</name>
<dbReference type="RefSeq" id="WP_135387961.1">
    <property type="nucleotide sequence ID" value="NZ_PGGK01000001.1"/>
</dbReference>
<dbReference type="Proteomes" id="UP000297295">
    <property type="component" value="Unassembled WGS sequence"/>
</dbReference>
<evidence type="ECO:0000313" key="4">
    <source>
        <dbReference type="Proteomes" id="UP000297295"/>
    </source>
</evidence>
<comment type="caution">
    <text evidence="3">The sequence shown here is derived from an EMBL/GenBank/DDBJ whole genome shotgun (WGS) entry which is preliminary data.</text>
</comment>
<dbReference type="PANTHER" id="PTHR11365:SF2">
    <property type="entry name" value="5-OXOPROLINASE"/>
    <property type="match status" value="1"/>
</dbReference>
<evidence type="ECO:0000259" key="2">
    <source>
        <dbReference type="Pfam" id="PF05378"/>
    </source>
</evidence>
<evidence type="ECO:0000313" key="3">
    <source>
        <dbReference type="EMBL" id="TGC11424.1"/>
    </source>
</evidence>
<dbReference type="GO" id="GO:0005829">
    <property type="term" value="C:cytosol"/>
    <property type="evidence" value="ECO:0007669"/>
    <property type="project" value="TreeGrafter"/>
</dbReference>
<dbReference type="InterPro" id="IPR045079">
    <property type="entry name" value="Oxoprolinase-like"/>
</dbReference>
<evidence type="ECO:0000259" key="1">
    <source>
        <dbReference type="Pfam" id="PF01968"/>
    </source>
</evidence>
<feature type="domain" description="Hydantoinase A/oxoprolinase" evidence="1">
    <location>
        <begin position="179"/>
        <end position="320"/>
    </location>
</feature>
<dbReference type="InterPro" id="IPR043129">
    <property type="entry name" value="ATPase_NBD"/>
</dbReference>
<feature type="domain" description="Hydantoinase/oxoprolinase N-terminal" evidence="2">
    <location>
        <begin position="5"/>
        <end position="156"/>
    </location>
</feature>
<dbReference type="AlphaFoldDB" id="A0A4E0Q8X2"/>
<dbReference type="Pfam" id="PF05378">
    <property type="entry name" value="Hydant_A_N"/>
    <property type="match status" value="1"/>
</dbReference>
<keyword evidence="4" id="KW-1185">Reference proteome</keyword>
<dbReference type="InterPro" id="IPR002821">
    <property type="entry name" value="Hydantoinase_A"/>
</dbReference>
<dbReference type="InterPro" id="IPR008040">
    <property type="entry name" value="Hydant_A_N"/>
</dbReference>
<dbReference type="EMBL" id="PGGK01000001">
    <property type="protein sequence ID" value="TGC11424.1"/>
    <property type="molecule type" value="Genomic_DNA"/>
</dbReference>
<dbReference type="OrthoDB" id="8261at2157"/>
<dbReference type="GO" id="GO:0006749">
    <property type="term" value="P:glutathione metabolic process"/>
    <property type="evidence" value="ECO:0007669"/>
    <property type="project" value="TreeGrafter"/>
</dbReference>
<reference evidence="3 4" key="1">
    <citation type="submission" date="2017-11" db="EMBL/GenBank/DDBJ databases">
        <title>Isolation and Characterization of Methanogenic Archaea from Saline Meromictic Lake at Siberia.</title>
        <authorList>
            <person name="Shen Y."/>
            <person name="Huang H.-H."/>
            <person name="Lai M.-C."/>
            <person name="Chen S.-C."/>
        </authorList>
    </citation>
    <scope>NUCLEOTIDE SEQUENCE [LARGE SCALE GENOMIC DNA]</scope>
    <source>
        <strain evidence="3 4">SY-01</strain>
    </source>
</reference>
<sequence length="644" mass="70189">MQFSLGIDAGGTYTDAILVRDSDGSVVSSSKALTTYPDLIIGIRNAIDDLEEQYLPNVSLVSVSTTLATNTVLEGTGSPVALILVGEHPIKDQFPAKHIILVNGGHNFNGEEIQSLDIEKIKYFAQKVQNDVAAFAVSSFFSIRNPEHELAIRDIVHGLTGMPVVCGHELSQDLGAYERAVTASLNAQLLPISDHFIKSVIGEVERRNINAKLLMLKCDGTVVGLRDALEKPVETIFSGPAASLVGASYLSGCDTCAVIDVGGTSTDVSAVYAGVPELTDEGAIVGGWKTRVRATRMETSAMGGDSHVWTRSNKIFIGPRRVIPLCVAAARYSGFMEKLQKSIIPPRHVLDRNIQPTKFFMRSGYKAFEMNDSETAVFDVIGEEPMSLDEISSLSKKYPSSIVLDSLIHKRLIQPVGFTPTDALHVLGDYAQWDAEASMIGAEKLSRINKLNEFEFCARVKNMVAKNMAFDLMSFLLKGVDRLGIEKIVDGQFPARFKTDIPVVLLGGPVSALGGELAKVIDAEIIVPDHAEVGNAAGALFGKGIKRIEFFIRPISVADPDGGYLVFSPTGREEFRMYNEALTFSKELGKRMVLEYMGDCGVSKDNLEIKVNLKTFSPEDWKHDPVETKLMVVGVGYPKDLRKH</sequence>
<accession>A0A4E0Q8X2</accession>
<organism evidence="3 4">
    <name type="scientific">Methanolobus halotolerans</name>
    <dbReference type="NCBI Taxonomy" id="2052935"/>
    <lineage>
        <taxon>Archaea</taxon>
        <taxon>Methanobacteriati</taxon>
        <taxon>Methanobacteriota</taxon>
        <taxon>Stenosarchaea group</taxon>
        <taxon>Methanomicrobia</taxon>
        <taxon>Methanosarcinales</taxon>
        <taxon>Methanosarcinaceae</taxon>
        <taxon>Methanolobus</taxon>
    </lineage>
</organism>